<evidence type="ECO:0000256" key="1">
    <source>
        <dbReference type="ARBA" id="ARBA00009199"/>
    </source>
</evidence>
<proteinExistence type="inferred from homology"/>
<evidence type="ECO:0000313" key="3">
    <source>
        <dbReference type="EMBL" id="SOC44593.1"/>
    </source>
</evidence>
<sequence length="466" mass="49724">MTDQFYKSIRELRSEAGENAQAAAGILMAYRDRARALNDTSNAFITIPDECEKAGAVETAMRGSRPLFGVPYSCKDVFRTRGIRTTAGSRVLRDFVPEDDAAVVTKLKRAGATLVGKTNLHEFCYGITGENPVFGTPANPYDSTRFAAGSSSGSVVSVATGMAAFSVGTDTGGSVRVPAALCGVAGLKPTYGLIDTEGSIPFCWTLDHVGLVTRNCLDAATVLEVLAGWDEGRDRSSGSRLADAITTAGESALNGVRIGIPRSHFFENADREILAAADNALSRLRDAGAILVELETPDMTHVRTASLAIQLVEALSWHGPLMATKAHLYGDDVRRGLVQGQFILAEHYVQSLRYMEGLRKDFAALFRHADVLVTPTTPIVAPRLGTTMVSLDGREELIGNALTRYTCVFNLTGNPVLTVPCGRHSTGLPMGLQIVGRPYEDARVVGIGNALEMIGVAGFQNPQSIS</sequence>
<gene>
    <name evidence="3" type="ORF">SAMN05892877_1137</name>
</gene>
<keyword evidence="3" id="KW-0808">Transferase</keyword>
<dbReference type="InterPro" id="IPR036928">
    <property type="entry name" value="AS_sf"/>
</dbReference>
<dbReference type="Gene3D" id="3.90.1300.10">
    <property type="entry name" value="Amidase signature (AS) domain"/>
    <property type="match status" value="1"/>
</dbReference>
<dbReference type="GO" id="GO:0016740">
    <property type="term" value="F:transferase activity"/>
    <property type="evidence" value="ECO:0007669"/>
    <property type="project" value="UniProtKB-KW"/>
</dbReference>
<protein>
    <submittedName>
        <fullName evidence="3">Aspartyl-tRNA(Asn)/glutamyl-tRNA(Gln) amidotransferase subunit A</fullName>
    </submittedName>
</protein>
<dbReference type="Proteomes" id="UP000219167">
    <property type="component" value="Unassembled WGS sequence"/>
</dbReference>
<evidence type="ECO:0000313" key="4">
    <source>
        <dbReference type="Proteomes" id="UP000219167"/>
    </source>
</evidence>
<dbReference type="Pfam" id="PF01425">
    <property type="entry name" value="Amidase"/>
    <property type="match status" value="1"/>
</dbReference>
<accession>A0A285US40</accession>
<dbReference type="PANTHER" id="PTHR11895">
    <property type="entry name" value="TRANSAMIDASE"/>
    <property type="match status" value="1"/>
</dbReference>
<keyword evidence="4" id="KW-1185">Reference proteome</keyword>
<feature type="domain" description="Amidase" evidence="2">
    <location>
        <begin position="27"/>
        <end position="444"/>
    </location>
</feature>
<dbReference type="InterPro" id="IPR000120">
    <property type="entry name" value="Amidase"/>
</dbReference>
<organism evidence="3 4">
    <name type="scientific">Rhizobium subbaraonis</name>
    <dbReference type="NCBI Taxonomy" id="908946"/>
    <lineage>
        <taxon>Bacteria</taxon>
        <taxon>Pseudomonadati</taxon>
        <taxon>Pseudomonadota</taxon>
        <taxon>Alphaproteobacteria</taxon>
        <taxon>Hyphomicrobiales</taxon>
        <taxon>Rhizobiaceae</taxon>
        <taxon>Rhizobium/Agrobacterium group</taxon>
        <taxon>Rhizobium</taxon>
    </lineage>
</organism>
<dbReference type="InterPro" id="IPR023631">
    <property type="entry name" value="Amidase_dom"/>
</dbReference>
<name>A0A285US40_9HYPH</name>
<dbReference type="AlphaFoldDB" id="A0A285US40"/>
<comment type="similarity">
    <text evidence="1">Belongs to the amidase family.</text>
</comment>
<dbReference type="OrthoDB" id="9811471at2"/>
<dbReference type="EMBL" id="OBQD01000013">
    <property type="protein sequence ID" value="SOC44593.1"/>
    <property type="molecule type" value="Genomic_DNA"/>
</dbReference>
<dbReference type="SUPFAM" id="SSF75304">
    <property type="entry name" value="Amidase signature (AS) enzymes"/>
    <property type="match status" value="1"/>
</dbReference>
<reference evidence="3 4" key="1">
    <citation type="submission" date="2017-08" db="EMBL/GenBank/DDBJ databases">
        <authorList>
            <person name="de Groot N.N."/>
        </authorList>
    </citation>
    <scope>NUCLEOTIDE SEQUENCE [LARGE SCALE GENOMIC DNA]</scope>
    <source>
        <strain evidence="3 4">JC85</strain>
    </source>
</reference>
<evidence type="ECO:0000259" key="2">
    <source>
        <dbReference type="Pfam" id="PF01425"/>
    </source>
</evidence>
<dbReference type="PANTHER" id="PTHR11895:SF7">
    <property type="entry name" value="GLUTAMYL-TRNA(GLN) AMIDOTRANSFERASE SUBUNIT A, MITOCHONDRIAL"/>
    <property type="match status" value="1"/>
</dbReference>
<dbReference type="RefSeq" id="WP_097141552.1">
    <property type="nucleotide sequence ID" value="NZ_OBQD01000013.1"/>
</dbReference>